<evidence type="ECO:0000313" key="7">
    <source>
        <dbReference type="Proteomes" id="UP000199513"/>
    </source>
</evidence>
<keyword evidence="4" id="KW-1133">Transmembrane helix</keyword>
<feature type="domain" description="RanBP2-type" evidence="5">
    <location>
        <begin position="57"/>
        <end position="87"/>
    </location>
</feature>
<dbReference type="Proteomes" id="UP000199513">
    <property type="component" value="Unassembled WGS sequence"/>
</dbReference>
<reference evidence="6 7" key="1">
    <citation type="submission" date="2016-10" db="EMBL/GenBank/DDBJ databases">
        <authorList>
            <person name="de Groot N.N."/>
        </authorList>
    </citation>
    <scope>NUCLEOTIDE SEQUENCE [LARGE SCALE GENOMIC DNA]</scope>
    <source>
        <strain>GEY</strain>
        <strain evidence="7">DSM 9560</strain>
    </source>
</reference>
<feature type="transmembrane region" description="Helical" evidence="4">
    <location>
        <begin position="143"/>
        <end position="161"/>
    </location>
</feature>
<dbReference type="AlphaFoldDB" id="A0A1I2AAD2"/>
<dbReference type="RefSeq" id="WP_091538250.1">
    <property type="nucleotide sequence ID" value="NZ_FONY01000001.1"/>
</dbReference>
<dbReference type="STRING" id="1003.SAMN04488541_100182"/>
<evidence type="ECO:0000259" key="5">
    <source>
        <dbReference type="PROSITE" id="PS50199"/>
    </source>
</evidence>
<proteinExistence type="predicted"/>
<dbReference type="EMBL" id="FONY01000001">
    <property type="protein sequence ID" value="SFE40538.1"/>
    <property type="molecule type" value="Genomic_DNA"/>
</dbReference>
<dbReference type="PROSITE" id="PS50199">
    <property type="entry name" value="ZF_RANBP2_2"/>
    <property type="match status" value="1"/>
</dbReference>
<evidence type="ECO:0000256" key="3">
    <source>
        <dbReference type="ARBA" id="ARBA00022833"/>
    </source>
</evidence>
<accession>A0A1I2AAD2</accession>
<dbReference type="SMART" id="SM00547">
    <property type="entry name" value="ZnF_RBZ"/>
    <property type="match status" value="2"/>
</dbReference>
<name>A0A1I2AAD2_9BACT</name>
<evidence type="ECO:0000256" key="4">
    <source>
        <dbReference type="SAM" id="Phobius"/>
    </source>
</evidence>
<organism evidence="6 7">
    <name type="scientific">Thermoflexibacter ruber</name>
    <dbReference type="NCBI Taxonomy" id="1003"/>
    <lineage>
        <taxon>Bacteria</taxon>
        <taxon>Pseudomonadati</taxon>
        <taxon>Bacteroidota</taxon>
        <taxon>Cytophagia</taxon>
        <taxon>Cytophagales</taxon>
        <taxon>Thermoflexibacteraceae</taxon>
        <taxon>Thermoflexibacter</taxon>
    </lineage>
</organism>
<sequence length="368" mass="43045">MSIRVGRWDCPACGHKANLGPSTHCESCGAPRDQKVKFYLLDDEGEVKNEQKIREAKSGADWECNYCGAENKAINSACKSCGNARDHHDKNREQKVIYNQDSVEYHEERLRKQYASEEEMIEALLKKHKNSGQEAKKKSWKGTVIFLMFAAIIGFLGWYYLIRTEKFTVTVDKHLWVYSLQVQQYKKVTESSFDVPDGAKVINSELHFHHYDQVPNGTIAKTRQVKVQTGTKKVKVGVKDLGNGYFEDVYKDEPVYGYKTETYHEVQYKQVPVKKRYYTYEVMKWVDVGKRDTLQGYDLNPRYPDTKLPNQENWREVDKMENFYLVVKDHTGKSYTTPVNYQFWKKIKDGEQMEAKRNKIGNMWLDDE</sequence>
<dbReference type="Pfam" id="PF00641">
    <property type="entry name" value="Zn_ribbon_RanBP"/>
    <property type="match status" value="2"/>
</dbReference>
<evidence type="ECO:0000256" key="2">
    <source>
        <dbReference type="ARBA" id="ARBA00022771"/>
    </source>
</evidence>
<evidence type="ECO:0000313" key="6">
    <source>
        <dbReference type="EMBL" id="SFE40538.1"/>
    </source>
</evidence>
<keyword evidence="1" id="KW-0479">Metal-binding</keyword>
<dbReference type="OrthoDB" id="9810918at2"/>
<gene>
    <name evidence="6" type="ORF">SAMN04488541_100182</name>
</gene>
<dbReference type="PROSITE" id="PS01358">
    <property type="entry name" value="ZF_RANBP2_1"/>
    <property type="match status" value="1"/>
</dbReference>
<protein>
    <submittedName>
        <fullName evidence="6">Zn-finger protein</fullName>
    </submittedName>
</protein>
<keyword evidence="7" id="KW-1185">Reference proteome</keyword>
<keyword evidence="4" id="KW-0472">Membrane</keyword>
<dbReference type="Gene3D" id="4.10.1060.10">
    <property type="entry name" value="Zinc finger, RanBP2-type"/>
    <property type="match status" value="1"/>
</dbReference>
<keyword evidence="2" id="KW-0863">Zinc-finger</keyword>
<keyword evidence="4" id="KW-0812">Transmembrane</keyword>
<keyword evidence="3" id="KW-0862">Zinc</keyword>
<dbReference type="InterPro" id="IPR001876">
    <property type="entry name" value="Znf_RanBP2"/>
</dbReference>
<dbReference type="GO" id="GO:0008270">
    <property type="term" value="F:zinc ion binding"/>
    <property type="evidence" value="ECO:0007669"/>
    <property type="project" value="UniProtKB-KW"/>
</dbReference>
<evidence type="ECO:0000256" key="1">
    <source>
        <dbReference type="ARBA" id="ARBA00022723"/>
    </source>
</evidence>